<evidence type="ECO:0000256" key="1">
    <source>
        <dbReference type="SAM" id="SignalP"/>
    </source>
</evidence>
<evidence type="ECO:0000313" key="2">
    <source>
        <dbReference type="EMBL" id="SJX21647.1"/>
    </source>
</evidence>
<feature type="chain" id="PRO_5013068630" evidence="1">
    <location>
        <begin position="20"/>
        <end position="240"/>
    </location>
</feature>
<dbReference type="AlphaFoldDB" id="A0A1R7QBP0"/>
<keyword evidence="1" id="KW-0732">Signal</keyword>
<gene>
    <name evidence="2" type="ORF">ACNJC6_01267</name>
</gene>
<protein>
    <submittedName>
        <fullName evidence="2">Uncharacterized protein</fullName>
    </submittedName>
</protein>
<dbReference type="Proteomes" id="UP000196240">
    <property type="component" value="Unassembled WGS sequence"/>
</dbReference>
<evidence type="ECO:0000313" key="3">
    <source>
        <dbReference type="Proteomes" id="UP000196240"/>
    </source>
</evidence>
<proteinExistence type="predicted"/>
<accession>A0A1R7QBP0</accession>
<organism evidence="2 3">
    <name type="scientific">Acinetobacter johnsonii</name>
    <dbReference type="NCBI Taxonomy" id="40214"/>
    <lineage>
        <taxon>Bacteria</taxon>
        <taxon>Pseudomonadati</taxon>
        <taxon>Pseudomonadota</taxon>
        <taxon>Gammaproteobacteria</taxon>
        <taxon>Moraxellales</taxon>
        <taxon>Moraxellaceae</taxon>
        <taxon>Acinetobacter</taxon>
    </lineage>
</organism>
<name>A0A1R7QBP0_ACIJO</name>
<dbReference type="RefSeq" id="WP_087011919.1">
    <property type="nucleotide sequence ID" value="NZ_FUUY01000003.1"/>
</dbReference>
<dbReference type="EMBL" id="FUUY01000003">
    <property type="protein sequence ID" value="SJX21647.1"/>
    <property type="molecule type" value="Genomic_DNA"/>
</dbReference>
<sequence precursor="true">MPKYPFLIGLLTVSTLASADDTFEQELRQGCAKVKSSASTGKKFYDQKQYQKALEQFQYQATWSSFCLMNQPESGVSLTERDVEIANNNVGLSYSKLGKPLWARAWFLRDAESKSSQFNLKQLPPPKQSATLAGKYVQYAGFGQWNQIEVKPLKNVYQIEFNGLYMGLRSLIYGPNIGEFETTMPLNRTQAQYQVDDCKINLKFAFDPKMGHTIHVSETNNMSCGFGHNVSADGLFLKVD</sequence>
<reference evidence="2 3" key="1">
    <citation type="submission" date="2017-02" db="EMBL/GenBank/DDBJ databases">
        <authorList>
            <person name="Peterson S.W."/>
        </authorList>
    </citation>
    <scope>NUCLEOTIDE SEQUENCE [LARGE SCALE GENOMIC DNA]</scope>
    <source>
        <strain evidence="2">C6</strain>
    </source>
</reference>
<feature type="signal peptide" evidence="1">
    <location>
        <begin position="1"/>
        <end position="19"/>
    </location>
</feature>